<dbReference type="EMBL" id="MGFQ01000016">
    <property type="protein sequence ID" value="OGM10031.1"/>
    <property type="molecule type" value="Genomic_DNA"/>
</dbReference>
<dbReference type="Pfam" id="PF00005">
    <property type="entry name" value="ABC_tran"/>
    <property type="match status" value="1"/>
</dbReference>
<comment type="caution">
    <text evidence="12">The sequence shown here is derived from an EMBL/GenBank/DDBJ whole genome shotgun (WGS) entry which is preliminary data.</text>
</comment>
<keyword evidence="5" id="KW-0547">Nucleotide-binding</keyword>
<dbReference type="SUPFAM" id="SSF52540">
    <property type="entry name" value="P-loop containing nucleoside triphosphate hydrolases"/>
    <property type="match status" value="1"/>
</dbReference>
<dbReference type="PROSITE" id="PS00211">
    <property type="entry name" value="ABC_TRANSPORTER_1"/>
    <property type="match status" value="1"/>
</dbReference>
<evidence type="ECO:0000256" key="1">
    <source>
        <dbReference type="ARBA" id="ARBA00004651"/>
    </source>
</evidence>
<evidence type="ECO:0000256" key="7">
    <source>
        <dbReference type="ARBA" id="ARBA00022989"/>
    </source>
</evidence>
<feature type="transmembrane region" description="Helical" evidence="9">
    <location>
        <begin position="59"/>
        <end position="79"/>
    </location>
</feature>
<dbReference type="InterPro" id="IPR011527">
    <property type="entry name" value="ABC1_TM_dom"/>
</dbReference>
<keyword evidence="2" id="KW-0813">Transport</keyword>
<evidence type="ECO:0000313" key="12">
    <source>
        <dbReference type="EMBL" id="OGM10031.1"/>
    </source>
</evidence>
<evidence type="ECO:0000259" key="11">
    <source>
        <dbReference type="PROSITE" id="PS50929"/>
    </source>
</evidence>
<reference evidence="12 13" key="1">
    <citation type="journal article" date="2016" name="Nat. Commun.">
        <title>Thousands of microbial genomes shed light on interconnected biogeochemical processes in an aquifer system.</title>
        <authorList>
            <person name="Anantharaman K."/>
            <person name="Brown C.T."/>
            <person name="Hug L.A."/>
            <person name="Sharon I."/>
            <person name="Castelle C.J."/>
            <person name="Probst A.J."/>
            <person name="Thomas B.C."/>
            <person name="Singh A."/>
            <person name="Wilkins M.J."/>
            <person name="Karaoz U."/>
            <person name="Brodie E.L."/>
            <person name="Williams K.H."/>
            <person name="Hubbard S.S."/>
            <person name="Banfield J.F."/>
        </authorList>
    </citation>
    <scope>NUCLEOTIDE SEQUENCE [LARGE SCALE GENOMIC DNA]</scope>
</reference>
<dbReference type="InterPro" id="IPR017871">
    <property type="entry name" value="ABC_transporter-like_CS"/>
</dbReference>
<dbReference type="InterPro" id="IPR003593">
    <property type="entry name" value="AAA+_ATPase"/>
</dbReference>
<dbReference type="InterPro" id="IPR036640">
    <property type="entry name" value="ABC1_TM_sf"/>
</dbReference>
<evidence type="ECO:0000256" key="3">
    <source>
        <dbReference type="ARBA" id="ARBA00022475"/>
    </source>
</evidence>
<keyword evidence="6" id="KW-0067">ATP-binding</keyword>
<dbReference type="GO" id="GO:0016887">
    <property type="term" value="F:ATP hydrolysis activity"/>
    <property type="evidence" value="ECO:0007669"/>
    <property type="project" value="InterPro"/>
</dbReference>
<keyword evidence="7 9" id="KW-1133">Transmembrane helix</keyword>
<dbReference type="InterPro" id="IPR027417">
    <property type="entry name" value="P-loop_NTPase"/>
</dbReference>
<dbReference type="AlphaFoldDB" id="A0A1F7X4Y3"/>
<dbReference type="SUPFAM" id="SSF90123">
    <property type="entry name" value="ABC transporter transmembrane region"/>
    <property type="match status" value="1"/>
</dbReference>
<feature type="domain" description="ABC transporter" evidence="10">
    <location>
        <begin position="347"/>
        <end position="587"/>
    </location>
</feature>
<evidence type="ECO:0000256" key="5">
    <source>
        <dbReference type="ARBA" id="ARBA00022741"/>
    </source>
</evidence>
<dbReference type="PROSITE" id="PS50929">
    <property type="entry name" value="ABC_TM1F"/>
    <property type="match status" value="1"/>
</dbReference>
<feature type="domain" description="ABC transmembrane type-1" evidence="11">
    <location>
        <begin position="43"/>
        <end position="311"/>
    </location>
</feature>
<name>A0A1F7X4Y3_9BACT</name>
<sequence length="593" mass="67286">MRKTLVYCWKILQLAWGANGYYAILSILGKIYESTLYPFILVLLLSHLLDLLGSGQHLIISQLSGLIIVFIISSFLRLIESSFLDTQQVFFEIKMANYINLQVDKKLTQLDPATFENSEFQNLLAQMVGVNDTIGANLLRITGFIDSIFKFITATVVVVFAFPIFIPIILIATIPSFIAMSKYRIKVWRFFVEEQSLLIRVSQYIRNLLSQDSTSKEVAIYKTGDVLYNKVKNHQKTYTSKFAAASQSGLPRIISTRLIQFTAFLYTQALNLRAVLAGSLGVGQFALYFQQTQNLMLGVEGILDNYSSISMRNKYIEKYFEFINVARIIHSPQAPKDIPSRPTPPLIEFKNVSFKYPHSKKYVLKNFSLVINSGEKVALVGENGAGKTTLIKLVLRFYDVSEGEILINGVNIKEINLDKWYSSIGALFQDFIKYQFTFKENVFFGDQKKINNLELLKEATSKSGADKYIEELPHKYDQVVGKMFKGGLDLSGGQWQKLALARAFFKDAPVLILDEPTSAIDAKAEYEIFENVQKLEKDKTVVIISHRFSTVRNADRILVLDEGKIIEEGSHESLMKKDGLYAELFNLQAKGYK</sequence>
<comment type="subcellular location">
    <subcellularLocation>
        <location evidence="1">Cell membrane</location>
        <topology evidence="1">Multi-pass membrane protein</topology>
    </subcellularLocation>
</comment>
<gene>
    <name evidence="12" type="ORF">A2Z67_02010</name>
</gene>
<keyword evidence="8 9" id="KW-0472">Membrane</keyword>
<evidence type="ECO:0000256" key="9">
    <source>
        <dbReference type="SAM" id="Phobius"/>
    </source>
</evidence>
<feature type="transmembrane region" description="Helical" evidence="9">
    <location>
        <begin position="148"/>
        <end position="179"/>
    </location>
</feature>
<dbReference type="PROSITE" id="PS50893">
    <property type="entry name" value="ABC_TRANSPORTER_2"/>
    <property type="match status" value="1"/>
</dbReference>
<dbReference type="FunFam" id="3.40.50.300:FF:000221">
    <property type="entry name" value="Multidrug ABC transporter ATP-binding protein"/>
    <property type="match status" value="1"/>
</dbReference>
<evidence type="ECO:0000313" key="13">
    <source>
        <dbReference type="Proteomes" id="UP000176939"/>
    </source>
</evidence>
<dbReference type="GO" id="GO:0005524">
    <property type="term" value="F:ATP binding"/>
    <property type="evidence" value="ECO:0007669"/>
    <property type="project" value="UniProtKB-KW"/>
</dbReference>
<keyword evidence="3" id="KW-1003">Cell membrane</keyword>
<dbReference type="InterPro" id="IPR003439">
    <property type="entry name" value="ABC_transporter-like_ATP-bd"/>
</dbReference>
<dbReference type="GO" id="GO:0005886">
    <property type="term" value="C:plasma membrane"/>
    <property type="evidence" value="ECO:0007669"/>
    <property type="project" value="UniProtKB-SubCell"/>
</dbReference>
<protein>
    <recommendedName>
        <fullName evidence="14">ABC transporter domain-containing protein</fullName>
    </recommendedName>
</protein>
<accession>A0A1F7X4Y3</accession>
<dbReference type="PANTHER" id="PTHR43394">
    <property type="entry name" value="ATP-DEPENDENT PERMEASE MDL1, MITOCHONDRIAL"/>
    <property type="match status" value="1"/>
</dbReference>
<dbReference type="Proteomes" id="UP000176939">
    <property type="component" value="Unassembled WGS sequence"/>
</dbReference>
<dbReference type="PANTHER" id="PTHR43394:SF1">
    <property type="entry name" value="ATP-BINDING CASSETTE SUB-FAMILY B MEMBER 10, MITOCHONDRIAL"/>
    <property type="match status" value="1"/>
</dbReference>
<organism evidence="12 13">
    <name type="scientific">Candidatus Woesebacteria bacterium RBG_13_36_22</name>
    <dbReference type="NCBI Taxonomy" id="1802478"/>
    <lineage>
        <taxon>Bacteria</taxon>
        <taxon>Candidatus Woeseibacteriota</taxon>
    </lineage>
</organism>
<dbReference type="GO" id="GO:0015421">
    <property type="term" value="F:ABC-type oligopeptide transporter activity"/>
    <property type="evidence" value="ECO:0007669"/>
    <property type="project" value="TreeGrafter"/>
</dbReference>
<keyword evidence="4 9" id="KW-0812">Transmembrane</keyword>
<proteinExistence type="predicted"/>
<evidence type="ECO:0000256" key="6">
    <source>
        <dbReference type="ARBA" id="ARBA00022840"/>
    </source>
</evidence>
<dbReference type="InterPro" id="IPR039421">
    <property type="entry name" value="Type_1_exporter"/>
</dbReference>
<evidence type="ECO:0000259" key="10">
    <source>
        <dbReference type="PROSITE" id="PS50893"/>
    </source>
</evidence>
<evidence type="ECO:0000256" key="8">
    <source>
        <dbReference type="ARBA" id="ARBA00023136"/>
    </source>
</evidence>
<evidence type="ECO:0000256" key="2">
    <source>
        <dbReference type="ARBA" id="ARBA00022448"/>
    </source>
</evidence>
<evidence type="ECO:0008006" key="14">
    <source>
        <dbReference type="Google" id="ProtNLM"/>
    </source>
</evidence>
<dbReference type="SMART" id="SM00382">
    <property type="entry name" value="AAA"/>
    <property type="match status" value="1"/>
</dbReference>
<dbReference type="Gene3D" id="3.40.50.300">
    <property type="entry name" value="P-loop containing nucleotide triphosphate hydrolases"/>
    <property type="match status" value="1"/>
</dbReference>
<evidence type="ECO:0000256" key="4">
    <source>
        <dbReference type="ARBA" id="ARBA00022692"/>
    </source>
</evidence>
<dbReference type="Gene3D" id="1.20.1560.10">
    <property type="entry name" value="ABC transporter type 1, transmembrane domain"/>
    <property type="match status" value="1"/>
</dbReference>